<dbReference type="PANTHER" id="PTHR15710">
    <property type="entry name" value="E3 UBIQUITIN-PROTEIN LIGASE PRAJA"/>
    <property type="match status" value="1"/>
</dbReference>
<feature type="domain" description="RING-type" evidence="10">
    <location>
        <begin position="194"/>
        <end position="235"/>
    </location>
</feature>
<feature type="compositionally biased region" description="Low complexity" evidence="9">
    <location>
        <begin position="293"/>
        <end position="311"/>
    </location>
</feature>
<dbReference type="InterPro" id="IPR001841">
    <property type="entry name" value="Znf_RING"/>
</dbReference>
<dbReference type="AlphaFoldDB" id="A0A7J8XIM7"/>
<sequence length="348" mass="38399">MGDAMVDRYWCYICSQMVNPTTEPAIKCPLCESGFVEEMSSIRHYPNTNGIDLASVNNLSLLVPILLGSIGGLGGLQLRIAGRDQINDNNSSQDALGDEFGSEFEALLRRRRSSALENPENGRERNDIMILSDPFNDEALIAQASFGDYLIGQGWDLLLQYFSENNLSRYGTPPALKEAIEAMPNVTMDDNLQCSICLEDIKIGCEAKEMPCKHKFHNGCITPWLEHHSSCPVCRFQLPWDDSRLEANFTIDSEGRVGIVDVRSGNRLGTGRRYWIPIPLPYDRLLALPGSQSGSASASSSEAMPGSESSPQTDVELVLDLCILSSCEDGGNEEEEDENAAWYDEEAN</sequence>
<dbReference type="GO" id="GO:0008270">
    <property type="term" value="F:zinc ion binding"/>
    <property type="evidence" value="ECO:0007669"/>
    <property type="project" value="UniProtKB-KW"/>
</dbReference>
<dbReference type="SMART" id="SM00184">
    <property type="entry name" value="RING"/>
    <property type="match status" value="1"/>
</dbReference>
<dbReference type="InterPro" id="IPR039525">
    <property type="entry name" value="RNF126-like_zinc-ribbon"/>
</dbReference>
<evidence type="ECO:0000256" key="1">
    <source>
        <dbReference type="ARBA" id="ARBA00000900"/>
    </source>
</evidence>
<dbReference type="InterPro" id="IPR013083">
    <property type="entry name" value="Znf_RING/FYVE/PHD"/>
</dbReference>
<dbReference type="PANTHER" id="PTHR15710:SF22">
    <property type="entry name" value="RING-TYPE E3 UBIQUITIN TRANSFERASE"/>
    <property type="match status" value="1"/>
</dbReference>
<evidence type="ECO:0000259" key="10">
    <source>
        <dbReference type="PROSITE" id="PS50089"/>
    </source>
</evidence>
<gene>
    <name evidence="11" type="ORF">Goari_014708</name>
</gene>
<feature type="region of interest" description="Disordered" evidence="9">
    <location>
        <begin position="293"/>
        <end position="313"/>
    </location>
</feature>
<keyword evidence="5 8" id="KW-0863">Zinc-finger</keyword>
<evidence type="ECO:0000256" key="9">
    <source>
        <dbReference type="SAM" id="MobiDB-lite"/>
    </source>
</evidence>
<dbReference type="GO" id="GO:0005737">
    <property type="term" value="C:cytoplasm"/>
    <property type="evidence" value="ECO:0007669"/>
    <property type="project" value="TreeGrafter"/>
</dbReference>
<evidence type="ECO:0000313" key="12">
    <source>
        <dbReference type="Proteomes" id="UP000593577"/>
    </source>
</evidence>
<comment type="caution">
    <text evidence="11">The sequence shown here is derived from an EMBL/GenBank/DDBJ whole genome shotgun (WGS) entry which is preliminary data.</text>
</comment>
<reference evidence="11 12" key="1">
    <citation type="journal article" date="2019" name="Genome Biol. Evol.">
        <title>Insights into the evolution of the New World diploid cottons (Gossypium, subgenus Houzingenia) based on genome sequencing.</title>
        <authorList>
            <person name="Grover C.E."/>
            <person name="Arick M.A. 2nd"/>
            <person name="Thrash A."/>
            <person name="Conover J.L."/>
            <person name="Sanders W.S."/>
            <person name="Peterson D.G."/>
            <person name="Frelichowski J.E."/>
            <person name="Scheffler J.A."/>
            <person name="Scheffler B.E."/>
            <person name="Wendel J.F."/>
        </authorList>
    </citation>
    <scope>NUCLEOTIDE SEQUENCE [LARGE SCALE GENOMIC DNA]</scope>
    <source>
        <strain evidence="11">185</strain>
        <tissue evidence="11">Leaf</tissue>
    </source>
</reference>
<dbReference type="EMBL" id="JABFAA010000007">
    <property type="protein sequence ID" value="MBA0687151.1"/>
    <property type="molecule type" value="Genomic_DNA"/>
</dbReference>
<evidence type="ECO:0000256" key="7">
    <source>
        <dbReference type="ARBA" id="ARBA00022833"/>
    </source>
</evidence>
<keyword evidence="4" id="KW-0479">Metal-binding</keyword>
<evidence type="ECO:0000313" key="11">
    <source>
        <dbReference type="EMBL" id="MBA0687151.1"/>
    </source>
</evidence>
<keyword evidence="12" id="KW-1185">Reference proteome</keyword>
<evidence type="ECO:0000256" key="5">
    <source>
        <dbReference type="ARBA" id="ARBA00022771"/>
    </source>
</evidence>
<dbReference type="EC" id="2.3.2.27" evidence="2"/>
<evidence type="ECO:0000256" key="8">
    <source>
        <dbReference type="PROSITE-ProRule" id="PRU00175"/>
    </source>
</evidence>
<keyword evidence="3" id="KW-0808">Transferase</keyword>
<dbReference type="Pfam" id="PF14369">
    <property type="entry name" value="Zn_ribbon_19"/>
    <property type="match status" value="1"/>
</dbReference>
<dbReference type="Gene3D" id="3.30.40.10">
    <property type="entry name" value="Zinc/RING finger domain, C3HC4 (zinc finger)"/>
    <property type="match status" value="1"/>
</dbReference>
<comment type="catalytic activity">
    <reaction evidence="1">
        <text>S-ubiquitinyl-[E2 ubiquitin-conjugating enzyme]-L-cysteine + [acceptor protein]-L-lysine = [E2 ubiquitin-conjugating enzyme]-L-cysteine + N(6)-ubiquitinyl-[acceptor protein]-L-lysine.</text>
        <dbReference type="EC" id="2.3.2.27"/>
    </reaction>
</comment>
<feature type="compositionally biased region" description="Acidic residues" evidence="9">
    <location>
        <begin position="330"/>
        <end position="348"/>
    </location>
</feature>
<evidence type="ECO:0000256" key="2">
    <source>
        <dbReference type="ARBA" id="ARBA00012483"/>
    </source>
</evidence>
<dbReference type="Pfam" id="PF13639">
    <property type="entry name" value="zf-RING_2"/>
    <property type="match status" value="1"/>
</dbReference>
<accession>A0A7J8XIM7</accession>
<dbReference type="CDD" id="cd16454">
    <property type="entry name" value="RING-H2_PA-TM-RING"/>
    <property type="match status" value="1"/>
</dbReference>
<feature type="region of interest" description="Disordered" evidence="9">
    <location>
        <begin position="327"/>
        <end position="348"/>
    </location>
</feature>
<organism evidence="11 12">
    <name type="scientific">Gossypium aridum</name>
    <name type="common">American cotton</name>
    <name type="synonym">Erioxylum aridum</name>
    <dbReference type="NCBI Taxonomy" id="34290"/>
    <lineage>
        <taxon>Eukaryota</taxon>
        <taxon>Viridiplantae</taxon>
        <taxon>Streptophyta</taxon>
        <taxon>Embryophyta</taxon>
        <taxon>Tracheophyta</taxon>
        <taxon>Spermatophyta</taxon>
        <taxon>Magnoliopsida</taxon>
        <taxon>eudicotyledons</taxon>
        <taxon>Gunneridae</taxon>
        <taxon>Pentapetalae</taxon>
        <taxon>rosids</taxon>
        <taxon>malvids</taxon>
        <taxon>Malvales</taxon>
        <taxon>Malvaceae</taxon>
        <taxon>Malvoideae</taxon>
        <taxon>Gossypium</taxon>
    </lineage>
</organism>
<evidence type="ECO:0000256" key="6">
    <source>
        <dbReference type="ARBA" id="ARBA00022786"/>
    </source>
</evidence>
<proteinExistence type="predicted"/>
<evidence type="ECO:0000256" key="3">
    <source>
        <dbReference type="ARBA" id="ARBA00022679"/>
    </source>
</evidence>
<keyword evidence="6" id="KW-0833">Ubl conjugation pathway</keyword>
<evidence type="ECO:0000256" key="4">
    <source>
        <dbReference type="ARBA" id="ARBA00022723"/>
    </source>
</evidence>
<dbReference type="GO" id="GO:0061630">
    <property type="term" value="F:ubiquitin protein ligase activity"/>
    <property type="evidence" value="ECO:0007669"/>
    <property type="project" value="UniProtKB-EC"/>
</dbReference>
<dbReference type="Proteomes" id="UP000593577">
    <property type="component" value="Unassembled WGS sequence"/>
</dbReference>
<dbReference type="GO" id="GO:0016567">
    <property type="term" value="P:protein ubiquitination"/>
    <property type="evidence" value="ECO:0007669"/>
    <property type="project" value="TreeGrafter"/>
</dbReference>
<keyword evidence="7" id="KW-0862">Zinc</keyword>
<name>A0A7J8XIM7_GOSAI</name>
<dbReference type="FunFam" id="3.30.40.10:FF:000127">
    <property type="entry name" value="E3 ubiquitin-protein ligase RNF181"/>
    <property type="match status" value="1"/>
</dbReference>
<dbReference type="SUPFAM" id="SSF57850">
    <property type="entry name" value="RING/U-box"/>
    <property type="match status" value="1"/>
</dbReference>
<dbReference type="PROSITE" id="PS50089">
    <property type="entry name" value="ZF_RING_2"/>
    <property type="match status" value="1"/>
</dbReference>
<protein>
    <recommendedName>
        <fullName evidence="2">RING-type E3 ubiquitin transferase</fullName>
        <ecNumber evidence="2">2.3.2.27</ecNumber>
    </recommendedName>
</protein>